<dbReference type="PANTHER" id="PTHR47338">
    <property type="entry name" value="ZN(II)2CYS6 TRANSCRIPTION FACTOR (EUROFUNG)-RELATED"/>
    <property type="match status" value="1"/>
</dbReference>
<dbReference type="InterPro" id="IPR001138">
    <property type="entry name" value="Zn2Cys6_DnaBD"/>
</dbReference>
<dbReference type="OrthoDB" id="5297881at2759"/>
<name>A0A9P8WF89_9HYPO</name>
<keyword evidence="5" id="KW-0539">Nucleus</keyword>
<dbReference type="GO" id="GO:0006351">
    <property type="term" value="P:DNA-templated transcription"/>
    <property type="evidence" value="ECO:0007669"/>
    <property type="project" value="InterPro"/>
</dbReference>
<dbReference type="SUPFAM" id="SSF57701">
    <property type="entry name" value="Zn2/Cys6 DNA-binding domain"/>
    <property type="match status" value="1"/>
</dbReference>
<evidence type="ECO:0000313" key="9">
    <source>
        <dbReference type="Proteomes" id="UP000777438"/>
    </source>
</evidence>
<dbReference type="GO" id="GO:0005634">
    <property type="term" value="C:nucleus"/>
    <property type="evidence" value="ECO:0007669"/>
    <property type="project" value="UniProtKB-SubCell"/>
</dbReference>
<dbReference type="EMBL" id="JAGPYM010000001">
    <property type="protein sequence ID" value="KAH6899647.1"/>
    <property type="molecule type" value="Genomic_DNA"/>
</dbReference>
<proteinExistence type="predicted"/>
<dbReference type="Pfam" id="PF04082">
    <property type="entry name" value="Fungal_trans"/>
    <property type="match status" value="1"/>
</dbReference>
<feature type="compositionally biased region" description="Polar residues" evidence="6">
    <location>
        <begin position="122"/>
        <end position="132"/>
    </location>
</feature>
<dbReference type="GO" id="GO:0008270">
    <property type="term" value="F:zinc ion binding"/>
    <property type="evidence" value="ECO:0007669"/>
    <property type="project" value="InterPro"/>
</dbReference>
<evidence type="ECO:0000256" key="6">
    <source>
        <dbReference type="SAM" id="MobiDB-lite"/>
    </source>
</evidence>
<feature type="compositionally biased region" description="Low complexity" evidence="6">
    <location>
        <begin position="112"/>
        <end position="121"/>
    </location>
</feature>
<feature type="compositionally biased region" description="Polar residues" evidence="6">
    <location>
        <begin position="702"/>
        <end position="724"/>
    </location>
</feature>
<dbReference type="AlphaFoldDB" id="A0A9P8WF89"/>
<keyword evidence="9" id="KW-1185">Reference proteome</keyword>
<organism evidence="8 9">
    <name type="scientific">Thelonectria olida</name>
    <dbReference type="NCBI Taxonomy" id="1576542"/>
    <lineage>
        <taxon>Eukaryota</taxon>
        <taxon>Fungi</taxon>
        <taxon>Dikarya</taxon>
        <taxon>Ascomycota</taxon>
        <taxon>Pezizomycotina</taxon>
        <taxon>Sordariomycetes</taxon>
        <taxon>Hypocreomycetidae</taxon>
        <taxon>Hypocreales</taxon>
        <taxon>Nectriaceae</taxon>
        <taxon>Thelonectria</taxon>
    </lineage>
</organism>
<evidence type="ECO:0000256" key="3">
    <source>
        <dbReference type="ARBA" id="ARBA00023015"/>
    </source>
</evidence>
<comment type="caution">
    <text evidence="8">The sequence shown here is derived from an EMBL/GenBank/DDBJ whole genome shotgun (WGS) entry which is preliminary data.</text>
</comment>
<dbReference type="GO" id="GO:0003677">
    <property type="term" value="F:DNA binding"/>
    <property type="evidence" value="ECO:0007669"/>
    <property type="project" value="InterPro"/>
</dbReference>
<keyword evidence="2" id="KW-0479">Metal-binding</keyword>
<keyword evidence="4" id="KW-0804">Transcription</keyword>
<dbReference type="CDD" id="cd12148">
    <property type="entry name" value="fungal_TF_MHR"/>
    <property type="match status" value="1"/>
</dbReference>
<evidence type="ECO:0000259" key="7">
    <source>
        <dbReference type="PROSITE" id="PS50048"/>
    </source>
</evidence>
<dbReference type="Pfam" id="PF00172">
    <property type="entry name" value="Zn_clus"/>
    <property type="match status" value="1"/>
</dbReference>
<evidence type="ECO:0000256" key="5">
    <source>
        <dbReference type="ARBA" id="ARBA00023242"/>
    </source>
</evidence>
<evidence type="ECO:0000256" key="4">
    <source>
        <dbReference type="ARBA" id="ARBA00023163"/>
    </source>
</evidence>
<keyword evidence="3" id="KW-0805">Transcription regulation</keyword>
<feature type="compositionally biased region" description="Basic and acidic residues" evidence="6">
    <location>
        <begin position="726"/>
        <end position="735"/>
    </location>
</feature>
<reference evidence="8 9" key="1">
    <citation type="journal article" date="2021" name="Nat. Commun.">
        <title>Genetic determinants of endophytism in the Arabidopsis root mycobiome.</title>
        <authorList>
            <person name="Mesny F."/>
            <person name="Miyauchi S."/>
            <person name="Thiergart T."/>
            <person name="Pickel B."/>
            <person name="Atanasova L."/>
            <person name="Karlsson M."/>
            <person name="Huettel B."/>
            <person name="Barry K.W."/>
            <person name="Haridas S."/>
            <person name="Chen C."/>
            <person name="Bauer D."/>
            <person name="Andreopoulos W."/>
            <person name="Pangilinan J."/>
            <person name="LaButti K."/>
            <person name="Riley R."/>
            <person name="Lipzen A."/>
            <person name="Clum A."/>
            <person name="Drula E."/>
            <person name="Henrissat B."/>
            <person name="Kohler A."/>
            <person name="Grigoriev I.V."/>
            <person name="Martin F.M."/>
            <person name="Hacquard S."/>
        </authorList>
    </citation>
    <scope>NUCLEOTIDE SEQUENCE [LARGE SCALE GENOMIC DNA]</scope>
    <source>
        <strain evidence="8 9">MPI-CAGE-CH-0241</strain>
    </source>
</reference>
<dbReference type="InterPro" id="IPR007219">
    <property type="entry name" value="XnlR_reg_dom"/>
</dbReference>
<feature type="domain" description="Zn(2)-C6 fungal-type" evidence="7">
    <location>
        <begin position="45"/>
        <end position="75"/>
    </location>
</feature>
<dbReference type="PROSITE" id="PS50048">
    <property type="entry name" value="ZN2_CY6_FUNGAL_2"/>
    <property type="match status" value="1"/>
</dbReference>
<protein>
    <submittedName>
        <fullName evidence="8">Fungal-specific transcription factor domain-containing protein</fullName>
    </submittedName>
</protein>
<dbReference type="SMART" id="SM00906">
    <property type="entry name" value="Fungal_trans"/>
    <property type="match status" value="1"/>
</dbReference>
<sequence length="901" mass="97767">MTVTVYDPMNPHMPGVHPVAIPRPQVGIERLAPRRMSNEPRESMNCKSCRKRKIKCNRLRPSCEACQVFQCPCIYDAVPKKRGPKTDVLEALLKRVDGLEAKLREKNDEDASPTSASAPTSGKTDASVSGSQAGDGGEPAAKRVAVESRPSPGDTDTTMLSPATPINREPSPNPAQADALLDTYFTRFHGKPYYILDESSIRQRLQLNQLPAYLSNAISAVAARYTAHPNGYQAAIRLSEEFATRARKDISTDEPSIDALQALLLLVSAFTAAGKGKKAYMLMTNATGMAMALEIHREMDSQARMTPVEREMRRRLFWTCYLIDRFQTTGAKRPCLISDNSILLRLPCWSPNSSSLPVEGEFFQAGSNLQYFQGSGKKPQGSTGMLIDITRILGNTNRYLAAGGVKGDSHFPWHSLSTLSKIRHDVDIWASGTEEVFSSLSTLFGQADSTILVLSKLIYHLIHCLIYRPFLPIDLAELAETGQHQSWQIEATNMCFLHANAIAELIEFGKQTGTIEWPAFVGYCICTAGTVHIHGAHYSKQGGNGEVNVFGSSADFLSREMQQLSELRYSWACVQHQRETLQGIYNAHGELVKTLARNAMRYTPGFHSEDFFDRYSNIGGPGGQSFSFDAANLTLSDVTIDFTTDTYTGHELYSTRATNGSDRPNLKRKNTAPVPRKRPDVKVISSLSTSASGLPTPGHPQRSFSYTAGMMPQSSPGLLATPTSMPHDHEPQIGSLHDHLDETSANSAAVAAAAAAGFSLSPSTHHAPGQGMPTMGGAPFSPPYSYGSGSSVNHNGTVVINEANGGYDAMFGTLPTNAFSSPAAWHGEEQHHPAKLNHTPTMGAAPSPGNRSNNGSIGTAQGEEKDPFLTLLEQLAENEQRSQNGHGSDLDFFLGGSVSNS</sequence>
<dbReference type="CDD" id="cd00067">
    <property type="entry name" value="GAL4"/>
    <property type="match status" value="1"/>
</dbReference>
<dbReference type="InterPro" id="IPR036864">
    <property type="entry name" value="Zn2-C6_fun-type_DNA-bd_sf"/>
</dbReference>
<evidence type="ECO:0000256" key="2">
    <source>
        <dbReference type="ARBA" id="ARBA00022723"/>
    </source>
</evidence>
<comment type="subcellular location">
    <subcellularLocation>
        <location evidence="1">Nucleus</location>
    </subcellularLocation>
</comment>
<dbReference type="SMART" id="SM00066">
    <property type="entry name" value="GAL4"/>
    <property type="match status" value="1"/>
</dbReference>
<feature type="compositionally biased region" description="Polar residues" evidence="6">
    <location>
        <begin position="849"/>
        <end position="859"/>
    </location>
</feature>
<feature type="region of interest" description="Disordered" evidence="6">
    <location>
        <begin position="824"/>
        <end position="901"/>
    </location>
</feature>
<dbReference type="Proteomes" id="UP000777438">
    <property type="component" value="Unassembled WGS sequence"/>
</dbReference>
<dbReference type="GO" id="GO:0000981">
    <property type="term" value="F:DNA-binding transcription factor activity, RNA polymerase II-specific"/>
    <property type="evidence" value="ECO:0007669"/>
    <property type="project" value="InterPro"/>
</dbReference>
<gene>
    <name evidence="8" type="ORF">B0T10DRAFT_1442</name>
</gene>
<dbReference type="Gene3D" id="4.10.240.10">
    <property type="entry name" value="Zn(2)-C6 fungal-type DNA-binding domain"/>
    <property type="match status" value="1"/>
</dbReference>
<feature type="region of interest" description="Disordered" evidence="6">
    <location>
        <begin position="653"/>
        <end position="735"/>
    </location>
</feature>
<evidence type="ECO:0000313" key="8">
    <source>
        <dbReference type="EMBL" id="KAH6899647.1"/>
    </source>
</evidence>
<evidence type="ECO:0000256" key="1">
    <source>
        <dbReference type="ARBA" id="ARBA00004123"/>
    </source>
</evidence>
<dbReference type="PANTHER" id="PTHR47338:SF4">
    <property type="entry name" value="ZN(II)2CYS6 TRANSCRIPTION FACTOR (EUROFUNG)"/>
    <property type="match status" value="1"/>
</dbReference>
<feature type="region of interest" description="Disordered" evidence="6">
    <location>
        <begin position="103"/>
        <end position="176"/>
    </location>
</feature>
<accession>A0A9P8WF89</accession>
<dbReference type="InterPro" id="IPR050815">
    <property type="entry name" value="TF_fung"/>
</dbReference>